<evidence type="ECO:0000259" key="9">
    <source>
        <dbReference type="Pfam" id="PF12704"/>
    </source>
</evidence>
<protein>
    <submittedName>
        <fullName evidence="10">ABC transporter permease</fullName>
    </submittedName>
</protein>
<dbReference type="AlphaFoldDB" id="A0A4V5TNE0"/>
<organism evidence="10 11">
    <name type="scientific">Sulfurimonas crateris</name>
    <dbReference type="NCBI Taxonomy" id="2574727"/>
    <lineage>
        <taxon>Bacteria</taxon>
        <taxon>Pseudomonadati</taxon>
        <taxon>Campylobacterota</taxon>
        <taxon>Epsilonproteobacteria</taxon>
        <taxon>Campylobacterales</taxon>
        <taxon>Sulfurimonadaceae</taxon>
        <taxon>Sulfurimonas</taxon>
    </lineage>
</organism>
<feature type="transmembrane region" description="Helical" evidence="7">
    <location>
        <begin position="366"/>
        <end position="385"/>
    </location>
</feature>
<feature type="domain" description="MacB-like periplasmic core" evidence="9">
    <location>
        <begin position="28"/>
        <end position="215"/>
    </location>
</feature>
<name>A0A4V5TNE0_9BACT</name>
<keyword evidence="11" id="KW-1185">Reference proteome</keyword>
<evidence type="ECO:0000256" key="1">
    <source>
        <dbReference type="ARBA" id="ARBA00004651"/>
    </source>
</evidence>
<dbReference type="EMBL" id="SZPX01000003">
    <property type="protein sequence ID" value="TKI69883.1"/>
    <property type="molecule type" value="Genomic_DNA"/>
</dbReference>
<dbReference type="Proteomes" id="UP000309561">
    <property type="component" value="Unassembled WGS sequence"/>
</dbReference>
<dbReference type="Pfam" id="PF12704">
    <property type="entry name" value="MacB_PCD"/>
    <property type="match status" value="1"/>
</dbReference>
<feature type="transmembrane region" description="Helical" evidence="7">
    <location>
        <begin position="264"/>
        <end position="291"/>
    </location>
</feature>
<comment type="similarity">
    <text evidence="2">Belongs to the ABC-4 integral membrane protein family. LolC/E subfamily.</text>
</comment>
<comment type="caution">
    <text evidence="10">The sequence shown here is derived from an EMBL/GenBank/DDBJ whole genome shotgun (WGS) entry which is preliminary data.</text>
</comment>
<keyword evidence="6 7" id="KW-0472">Membrane</keyword>
<keyword evidence="4 7" id="KW-0812">Transmembrane</keyword>
<feature type="transmembrane region" description="Helical" evidence="7">
    <location>
        <begin position="21"/>
        <end position="48"/>
    </location>
</feature>
<evidence type="ECO:0000259" key="8">
    <source>
        <dbReference type="Pfam" id="PF02687"/>
    </source>
</evidence>
<dbReference type="InterPro" id="IPR025857">
    <property type="entry name" value="MacB_PCD"/>
</dbReference>
<accession>A0A4V5TNE0</accession>
<sequence>MKTSIVPYLVKRFLRFDSEQPFIFLSALLAFLGITLGVMVLIIAMALMNGFDNEFRKKLTIMNYPLTIIPKFYGSVNENLLLDLESKFPDLKFSPYVQSSVMARSGSKLEGGYIFGVDFNSEANVNSVLREAIKENSFNKFDILIGKSLKEELSLDIDEKLMYIFTHVEPGGMSVTPKIKRFNVSGVFDSGLSAYDKAYSYTTLASLQAIMNLPSNQYSGIHIFSANPHEDILRIKEHLPRSVSIKGWWEDNVNFFAALELEKVSLFIVLMLIILIAAINIISSLLMTVMNRRSEIALLLSLGATSAEVKKVFLYLGIVIGVSGIMAGIVLGLSGLWVLSTFDIVNLPKDVYPTSTLPLDLSLKDFFSIVIGAFVIVVLSSFYPAKKASEVDILTVLRNE</sequence>
<dbReference type="InterPro" id="IPR051447">
    <property type="entry name" value="Lipoprotein-release_system"/>
</dbReference>
<dbReference type="PANTHER" id="PTHR30489">
    <property type="entry name" value="LIPOPROTEIN-RELEASING SYSTEM TRANSMEMBRANE PROTEIN LOLE"/>
    <property type="match status" value="1"/>
</dbReference>
<proteinExistence type="inferred from homology"/>
<reference evidence="10 11" key="1">
    <citation type="submission" date="2019-04" db="EMBL/GenBank/DDBJ databases">
        <title>Sulfurimonas crateris sp. nov. a facultative anaerobic sulfur-oxidizing chemolithautotrophic bacterium isolated from a terrestrial mud vulcano.</title>
        <authorList>
            <person name="Ratnikova N.M."/>
            <person name="Slobodkin A.I."/>
            <person name="Merkel A.Y."/>
            <person name="Novikov A."/>
            <person name="Bonch-Osmolovskaya E.A."/>
            <person name="Slobodkina G.B."/>
        </authorList>
    </citation>
    <scope>NUCLEOTIDE SEQUENCE [LARGE SCALE GENOMIC DNA]</scope>
    <source>
        <strain evidence="10 11">SN118</strain>
    </source>
</reference>
<gene>
    <name evidence="10" type="ORF">FCU45_04540</name>
</gene>
<comment type="subcellular location">
    <subcellularLocation>
        <location evidence="1">Cell membrane</location>
        <topology evidence="1">Multi-pass membrane protein</topology>
    </subcellularLocation>
</comment>
<dbReference type="Pfam" id="PF02687">
    <property type="entry name" value="FtsX"/>
    <property type="match status" value="1"/>
</dbReference>
<dbReference type="OrthoDB" id="9808461at2"/>
<evidence type="ECO:0000256" key="6">
    <source>
        <dbReference type="ARBA" id="ARBA00023136"/>
    </source>
</evidence>
<dbReference type="GO" id="GO:0044874">
    <property type="term" value="P:lipoprotein localization to outer membrane"/>
    <property type="evidence" value="ECO:0007669"/>
    <property type="project" value="TreeGrafter"/>
</dbReference>
<feature type="domain" description="ABC3 transporter permease C-terminal" evidence="8">
    <location>
        <begin position="268"/>
        <end position="389"/>
    </location>
</feature>
<evidence type="ECO:0000256" key="4">
    <source>
        <dbReference type="ARBA" id="ARBA00022692"/>
    </source>
</evidence>
<keyword evidence="3" id="KW-1003">Cell membrane</keyword>
<evidence type="ECO:0000313" key="10">
    <source>
        <dbReference type="EMBL" id="TKI69883.1"/>
    </source>
</evidence>
<evidence type="ECO:0000256" key="2">
    <source>
        <dbReference type="ARBA" id="ARBA00005236"/>
    </source>
</evidence>
<keyword evidence="5 7" id="KW-1133">Transmembrane helix</keyword>
<dbReference type="InterPro" id="IPR003838">
    <property type="entry name" value="ABC3_permease_C"/>
</dbReference>
<dbReference type="PANTHER" id="PTHR30489:SF0">
    <property type="entry name" value="LIPOPROTEIN-RELEASING SYSTEM TRANSMEMBRANE PROTEIN LOLE"/>
    <property type="match status" value="1"/>
</dbReference>
<feature type="transmembrane region" description="Helical" evidence="7">
    <location>
        <begin position="312"/>
        <end position="339"/>
    </location>
</feature>
<evidence type="ECO:0000313" key="11">
    <source>
        <dbReference type="Proteomes" id="UP000309561"/>
    </source>
</evidence>
<evidence type="ECO:0000256" key="3">
    <source>
        <dbReference type="ARBA" id="ARBA00022475"/>
    </source>
</evidence>
<evidence type="ECO:0000256" key="5">
    <source>
        <dbReference type="ARBA" id="ARBA00022989"/>
    </source>
</evidence>
<evidence type="ECO:0000256" key="7">
    <source>
        <dbReference type="SAM" id="Phobius"/>
    </source>
</evidence>
<dbReference type="GO" id="GO:0098797">
    <property type="term" value="C:plasma membrane protein complex"/>
    <property type="evidence" value="ECO:0007669"/>
    <property type="project" value="TreeGrafter"/>
</dbReference>
<dbReference type="RefSeq" id="WP_137012734.1">
    <property type="nucleotide sequence ID" value="NZ_SZPX01000003.1"/>
</dbReference>